<evidence type="ECO:0000256" key="2">
    <source>
        <dbReference type="ARBA" id="ARBA00004651"/>
    </source>
</evidence>
<dbReference type="GO" id="GO:0022857">
    <property type="term" value="F:transmembrane transporter activity"/>
    <property type="evidence" value="ECO:0007669"/>
    <property type="project" value="UniProtKB-UniRule"/>
</dbReference>
<comment type="function">
    <text evidence="1 8">Probably involved in transport through the plasma membrane.</text>
</comment>
<feature type="transmembrane region" description="Helical" evidence="8">
    <location>
        <begin position="177"/>
        <end position="200"/>
    </location>
</feature>
<proteinExistence type="inferred from homology"/>
<evidence type="ECO:0000256" key="7">
    <source>
        <dbReference type="ARBA" id="ARBA00023136"/>
    </source>
</evidence>
<keyword evidence="10" id="KW-1185">Reference proteome</keyword>
<evidence type="ECO:0000256" key="6">
    <source>
        <dbReference type="ARBA" id="ARBA00022989"/>
    </source>
</evidence>
<keyword evidence="5 8" id="KW-0812">Transmembrane</keyword>
<dbReference type="EMBL" id="NESQ01000197">
    <property type="protein sequence ID" value="PUU76195.1"/>
    <property type="molecule type" value="Genomic_DNA"/>
</dbReference>
<protein>
    <recommendedName>
        <fullName evidence="4 8">Protein PNS1</fullName>
    </recommendedName>
</protein>
<dbReference type="PANTHER" id="PTHR12385">
    <property type="entry name" value="CHOLINE TRANSPORTER-LIKE (SLC FAMILY 44)"/>
    <property type="match status" value="1"/>
</dbReference>
<comment type="similarity">
    <text evidence="3 8">Belongs to the CTL (choline transporter-like) family.</text>
</comment>
<comment type="caution">
    <text evidence="8">Lacks conserved residue(s) required for the propagation of feature annotation.</text>
</comment>
<evidence type="ECO:0000256" key="8">
    <source>
        <dbReference type="RuleBase" id="RU368066"/>
    </source>
</evidence>
<evidence type="ECO:0000256" key="1">
    <source>
        <dbReference type="ARBA" id="ARBA00002957"/>
    </source>
</evidence>
<sequence>MVSETKAQKVGLKRPITNLNWSRYLLSHDLEGMPKEPTPLAGKRALRYSFDSIAYGSLASSIVQFLHQASSVSRENSFYEGFSRAIKFYVIEWPRNWLFKFFNHYAYSRMAFDSLGYTRSVRILRLLTEREIDMLVNNNLVDPVLTAGAVFLGYLCATLSYLHLMSTDPPHISNGKLTLIVMAVSFLIGLQVFNICLVPIKATSTPLLLRYNQRLFLG</sequence>
<reference evidence="9 10" key="1">
    <citation type="submission" date="2017-04" db="EMBL/GenBank/DDBJ databases">
        <title>Draft genome sequence of Tuber borchii Vittad., a whitish edible truffle.</title>
        <authorList>
            <consortium name="DOE Joint Genome Institute"/>
            <person name="Murat C."/>
            <person name="Kuo A."/>
            <person name="Barry K.W."/>
            <person name="Clum A."/>
            <person name="Dockter R.B."/>
            <person name="Fauchery L."/>
            <person name="Iotti M."/>
            <person name="Kohler A."/>
            <person name="Labutti K."/>
            <person name="Lindquist E.A."/>
            <person name="Lipzen A."/>
            <person name="Ohm R.A."/>
            <person name="Wang M."/>
            <person name="Grigoriev I.V."/>
            <person name="Zambonelli A."/>
            <person name="Martin F.M."/>
        </authorList>
    </citation>
    <scope>NUCLEOTIDE SEQUENCE [LARGE SCALE GENOMIC DNA]</scope>
    <source>
        <strain evidence="9 10">Tbo3840</strain>
    </source>
</reference>
<feature type="transmembrane region" description="Helical" evidence="8">
    <location>
        <begin position="144"/>
        <end position="165"/>
    </location>
</feature>
<gene>
    <name evidence="9" type="ORF">B9Z19DRAFT_267688</name>
</gene>
<dbReference type="GO" id="GO:0005886">
    <property type="term" value="C:plasma membrane"/>
    <property type="evidence" value="ECO:0007669"/>
    <property type="project" value="UniProtKB-SubCell"/>
</dbReference>
<dbReference type="STRING" id="42251.A0A2T6ZL34"/>
<name>A0A2T6ZL34_TUBBO</name>
<keyword evidence="6 8" id="KW-1133">Transmembrane helix</keyword>
<evidence type="ECO:0000256" key="3">
    <source>
        <dbReference type="ARBA" id="ARBA00007168"/>
    </source>
</evidence>
<dbReference type="PANTHER" id="PTHR12385:SF4">
    <property type="entry name" value="PROTEIN PNS1"/>
    <property type="match status" value="1"/>
</dbReference>
<evidence type="ECO:0000256" key="5">
    <source>
        <dbReference type="ARBA" id="ARBA00022692"/>
    </source>
</evidence>
<evidence type="ECO:0000256" key="4">
    <source>
        <dbReference type="ARBA" id="ARBA00015388"/>
    </source>
</evidence>
<keyword evidence="7 8" id="KW-0472">Membrane</keyword>
<comment type="caution">
    <text evidence="9">The sequence shown here is derived from an EMBL/GenBank/DDBJ whole genome shotgun (WGS) entry which is preliminary data.</text>
</comment>
<evidence type="ECO:0000313" key="9">
    <source>
        <dbReference type="EMBL" id="PUU76195.1"/>
    </source>
</evidence>
<dbReference type="InterPro" id="IPR007603">
    <property type="entry name" value="Choline_transptr-like"/>
</dbReference>
<comment type="subcellular location">
    <subcellularLocation>
        <location evidence="2 8">Cell membrane</location>
        <topology evidence="2 8">Multi-pass membrane protein</topology>
    </subcellularLocation>
</comment>
<organism evidence="9 10">
    <name type="scientific">Tuber borchii</name>
    <name type="common">White truffle</name>
    <dbReference type="NCBI Taxonomy" id="42251"/>
    <lineage>
        <taxon>Eukaryota</taxon>
        <taxon>Fungi</taxon>
        <taxon>Dikarya</taxon>
        <taxon>Ascomycota</taxon>
        <taxon>Pezizomycotina</taxon>
        <taxon>Pezizomycetes</taxon>
        <taxon>Pezizales</taxon>
        <taxon>Tuberaceae</taxon>
        <taxon>Tuber</taxon>
    </lineage>
</organism>
<dbReference type="OrthoDB" id="44736at2759"/>
<dbReference type="AlphaFoldDB" id="A0A2T6ZL34"/>
<accession>A0A2T6ZL34</accession>
<dbReference type="Proteomes" id="UP000244722">
    <property type="component" value="Unassembled WGS sequence"/>
</dbReference>
<evidence type="ECO:0000313" key="10">
    <source>
        <dbReference type="Proteomes" id="UP000244722"/>
    </source>
</evidence>
<dbReference type="Pfam" id="PF04515">
    <property type="entry name" value="Choline_transpo"/>
    <property type="match status" value="1"/>
</dbReference>